<evidence type="ECO:0000313" key="2">
    <source>
        <dbReference type="Proteomes" id="UP000027222"/>
    </source>
</evidence>
<dbReference type="Proteomes" id="UP000027222">
    <property type="component" value="Unassembled WGS sequence"/>
</dbReference>
<evidence type="ECO:0000313" key="1">
    <source>
        <dbReference type="EMBL" id="KDR65935.1"/>
    </source>
</evidence>
<dbReference type="AlphaFoldDB" id="A0A067S542"/>
<organism evidence="1 2">
    <name type="scientific">Galerina marginata (strain CBS 339.88)</name>
    <dbReference type="NCBI Taxonomy" id="685588"/>
    <lineage>
        <taxon>Eukaryota</taxon>
        <taxon>Fungi</taxon>
        <taxon>Dikarya</taxon>
        <taxon>Basidiomycota</taxon>
        <taxon>Agaricomycotina</taxon>
        <taxon>Agaricomycetes</taxon>
        <taxon>Agaricomycetidae</taxon>
        <taxon>Agaricales</taxon>
        <taxon>Agaricineae</taxon>
        <taxon>Strophariaceae</taxon>
        <taxon>Galerina</taxon>
    </lineage>
</organism>
<proteinExistence type="predicted"/>
<protein>
    <submittedName>
        <fullName evidence="1">Uncharacterized protein</fullName>
    </submittedName>
</protein>
<sequence>MFREFGPAGALLKTATSQAYFRRPESQVELIGPDDYFLREHFKHCLRVHLLHGDIGADYPRDDIVQALTDLGLWEKDDRAVPFADPRWQTELGKEIFAAHFRHQADSGRYERIAGYEE</sequence>
<dbReference type="EMBL" id="KL142430">
    <property type="protein sequence ID" value="KDR65935.1"/>
    <property type="molecule type" value="Genomic_DNA"/>
</dbReference>
<accession>A0A067S542</accession>
<reference evidence="2" key="1">
    <citation type="journal article" date="2014" name="Proc. Natl. Acad. Sci. U.S.A.">
        <title>Extensive sampling of basidiomycete genomes demonstrates inadequacy of the white-rot/brown-rot paradigm for wood decay fungi.</title>
        <authorList>
            <person name="Riley R."/>
            <person name="Salamov A.A."/>
            <person name="Brown D.W."/>
            <person name="Nagy L.G."/>
            <person name="Floudas D."/>
            <person name="Held B.W."/>
            <person name="Levasseur A."/>
            <person name="Lombard V."/>
            <person name="Morin E."/>
            <person name="Otillar R."/>
            <person name="Lindquist E.A."/>
            <person name="Sun H."/>
            <person name="LaButti K.M."/>
            <person name="Schmutz J."/>
            <person name="Jabbour D."/>
            <person name="Luo H."/>
            <person name="Baker S.E."/>
            <person name="Pisabarro A.G."/>
            <person name="Walton J.D."/>
            <person name="Blanchette R.A."/>
            <person name="Henrissat B."/>
            <person name="Martin F."/>
            <person name="Cullen D."/>
            <person name="Hibbett D.S."/>
            <person name="Grigoriev I.V."/>
        </authorList>
    </citation>
    <scope>NUCLEOTIDE SEQUENCE [LARGE SCALE GENOMIC DNA]</scope>
    <source>
        <strain evidence="2">CBS 339.88</strain>
    </source>
</reference>
<gene>
    <name evidence="1" type="ORF">GALMADRAFT_1215360</name>
</gene>
<dbReference type="OrthoDB" id="3263651at2759"/>
<name>A0A067S542_GALM3</name>
<dbReference type="HOGENOM" id="CLU_2073340_0_0_1"/>
<keyword evidence="2" id="KW-1185">Reference proteome</keyword>